<protein>
    <submittedName>
        <fullName evidence="1">Uncharacterized protein</fullName>
    </submittedName>
</protein>
<keyword evidence="2" id="KW-1185">Reference proteome</keyword>
<dbReference type="EMBL" id="KV454293">
    <property type="protein sequence ID" value="ODQ73991.1"/>
    <property type="molecule type" value="Genomic_DNA"/>
</dbReference>
<dbReference type="OrthoDB" id="10333818at2759"/>
<sequence length="103" mass="11682">MRNWDGHVIFPAIAKRGEVSYIKYSQQIVKPITYRQILAAELSGAIPLATDGNWYLVNKPLGRIAIVGQDYVKYLEDRVRGKEITPLTLEGIDVNVHCREDGR</sequence>
<dbReference type="AlphaFoldDB" id="A0A1E3Q8J6"/>
<proteinExistence type="predicted"/>
<accession>A0A1E3Q8J6</accession>
<evidence type="ECO:0000313" key="2">
    <source>
        <dbReference type="Proteomes" id="UP000094385"/>
    </source>
</evidence>
<reference evidence="1 2" key="1">
    <citation type="journal article" date="2016" name="Proc. Natl. Acad. Sci. U.S.A.">
        <title>Comparative genomics of biotechnologically important yeasts.</title>
        <authorList>
            <person name="Riley R."/>
            <person name="Haridas S."/>
            <person name="Wolfe K.H."/>
            <person name="Lopes M.R."/>
            <person name="Hittinger C.T."/>
            <person name="Goeker M."/>
            <person name="Salamov A.A."/>
            <person name="Wisecaver J.H."/>
            <person name="Long T.M."/>
            <person name="Calvey C.H."/>
            <person name="Aerts A.L."/>
            <person name="Barry K.W."/>
            <person name="Choi C."/>
            <person name="Clum A."/>
            <person name="Coughlan A.Y."/>
            <person name="Deshpande S."/>
            <person name="Douglass A.P."/>
            <person name="Hanson S.J."/>
            <person name="Klenk H.-P."/>
            <person name="LaButti K.M."/>
            <person name="Lapidus A."/>
            <person name="Lindquist E.A."/>
            <person name="Lipzen A.M."/>
            <person name="Meier-Kolthoff J.P."/>
            <person name="Ohm R.A."/>
            <person name="Otillar R.P."/>
            <person name="Pangilinan J.L."/>
            <person name="Peng Y."/>
            <person name="Rokas A."/>
            <person name="Rosa C.A."/>
            <person name="Scheuner C."/>
            <person name="Sibirny A.A."/>
            <person name="Slot J.C."/>
            <person name="Stielow J.B."/>
            <person name="Sun H."/>
            <person name="Kurtzman C.P."/>
            <person name="Blackwell M."/>
            <person name="Grigoriev I.V."/>
            <person name="Jeffries T.W."/>
        </authorList>
    </citation>
    <scope>NUCLEOTIDE SEQUENCE [LARGE SCALE GENOMIC DNA]</scope>
    <source>
        <strain evidence="1 2">NRRL Y-11557</strain>
    </source>
</reference>
<evidence type="ECO:0000313" key="1">
    <source>
        <dbReference type="EMBL" id="ODQ73991.1"/>
    </source>
</evidence>
<organism evidence="1 2">
    <name type="scientific">Lipomyces starkeyi NRRL Y-11557</name>
    <dbReference type="NCBI Taxonomy" id="675824"/>
    <lineage>
        <taxon>Eukaryota</taxon>
        <taxon>Fungi</taxon>
        <taxon>Dikarya</taxon>
        <taxon>Ascomycota</taxon>
        <taxon>Saccharomycotina</taxon>
        <taxon>Lipomycetes</taxon>
        <taxon>Lipomycetales</taxon>
        <taxon>Lipomycetaceae</taxon>
        <taxon>Lipomyces</taxon>
    </lineage>
</organism>
<gene>
    <name evidence="1" type="ORF">LIPSTDRAFT_276895</name>
</gene>
<dbReference type="Proteomes" id="UP000094385">
    <property type="component" value="Unassembled WGS sequence"/>
</dbReference>
<name>A0A1E3Q8J6_LIPST</name>